<protein>
    <submittedName>
        <fullName evidence="1">Uncharacterized protein</fullName>
    </submittedName>
</protein>
<sequence>MPVIYLDKHRPLTEKQKKMAEVALSNEINDVMANLEIMEEEMDRTSVFGELNLREVALKYLGQKVKRNPDGSVDEKVLQHVYRWYFREE</sequence>
<reference evidence="2" key="1">
    <citation type="submission" date="2016-10" db="EMBL/GenBank/DDBJ databases">
        <authorList>
            <person name="Varghese N."/>
            <person name="Submissions S."/>
        </authorList>
    </citation>
    <scope>NUCLEOTIDE SEQUENCE [LARGE SCALE GENOMIC DNA]</scope>
    <source>
        <strain evidence="2">DSM 11005</strain>
    </source>
</reference>
<accession>A0A1G6HPX8</accession>
<dbReference type="AlphaFoldDB" id="A0A1G6HPX8"/>
<name>A0A1G6HPX8_9FIRM</name>
<evidence type="ECO:0000313" key="2">
    <source>
        <dbReference type="Proteomes" id="UP000198943"/>
    </source>
</evidence>
<keyword evidence="2" id="KW-1185">Reference proteome</keyword>
<organism evidence="1 2">
    <name type="scientific">Succiniclasticum ruminis</name>
    <dbReference type="NCBI Taxonomy" id="40841"/>
    <lineage>
        <taxon>Bacteria</taxon>
        <taxon>Bacillati</taxon>
        <taxon>Bacillota</taxon>
        <taxon>Negativicutes</taxon>
        <taxon>Acidaminococcales</taxon>
        <taxon>Acidaminococcaceae</taxon>
        <taxon>Succiniclasticum</taxon>
    </lineage>
</organism>
<gene>
    <name evidence="1" type="ORF">SAMN04487864_101152</name>
</gene>
<dbReference type="Proteomes" id="UP000198943">
    <property type="component" value="Unassembled WGS sequence"/>
</dbReference>
<proteinExistence type="predicted"/>
<evidence type="ECO:0000313" key="1">
    <source>
        <dbReference type="EMBL" id="SDB96251.1"/>
    </source>
</evidence>
<dbReference type="EMBL" id="FMYW01000001">
    <property type="protein sequence ID" value="SDB96251.1"/>
    <property type="molecule type" value="Genomic_DNA"/>
</dbReference>
<dbReference type="RefSeq" id="WP_093728931.1">
    <property type="nucleotide sequence ID" value="NZ_FMYW01000001.1"/>
</dbReference>
<dbReference type="OrthoDB" id="3043201at2"/>